<reference evidence="1" key="1">
    <citation type="journal article" date="2020" name="bioRxiv">
        <title>Hybrid origin of Populus tomentosa Carr. identified through genome sequencing and phylogenomic analysis.</title>
        <authorList>
            <person name="An X."/>
            <person name="Gao K."/>
            <person name="Chen Z."/>
            <person name="Li J."/>
            <person name="Yang X."/>
            <person name="Yang X."/>
            <person name="Zhou J."/>
            <person name="Guo T."/>
            <person name="Zhao T."/>
            <person name="Huang S."/>
            <person name="Miao D."/>
            <person name="Khan W.U."/>
            <person name="Rao P."/>
            <person name="Ye M."/>
            <person name="Lei B."/>
            <person name="Liao W."/>
            <person name="Wang J."/>
            <person name="Ji L."/>
            <person name="Li Y."/>
            <person name="Guo B."/>
            <person name="Mustafa N.S."/>
            <person name="Li S."/>
            <person name="Yun Q."/>
            <person name="Keller S.R."/>
            <person name="Mao J."/>
            <person name="Zhang R."/>
            <person name="Strauss S.H."/>
        </authorList>
    </citation>
    <scope>NUCLEOTIDE SEQUENCE</scope>
    <source>
        <strain evidence="1">GM15</strain>
        <tissue evidence="1">Leaf</tissue>
    </source>
</reference>
<name>A0A8X8ACV1_POPTO</name>
<evidence type="ECO:0000313" key="2">
    <source>
        <dbReference type="Proteomes" id="UP000886885"/>
    </source>
</evidence>
<dbReference type="AlphaFoldDB" id="A0A8X8ACV1"/>
<accession>A0A8X8ACV1</accession>
<keyword evidence="2" id="KW-1185">Reference proteome</keyword>
<protein>
    <submittedName>
        <fullName evidence="1">Uncharacterized protein</fullName>
    </submittedName>
</protein>
<comment type="caution">
    <text evidence="1">The sequence shown here is derived from an EMBL/GenBank/DDBJ whole genome shotgun (WGS) entry which is preliminary data.</text>
</comment>
<gene>
    <name evidence="1" type="ORF">POTOM_010223</name>
</gene>
<dbReference type="Proteomes" id="UP000886885">
    <property type="component" value="Chromosome 2D"/>
</dbReference>
<evidence type="ECO:0000313" key="1">
    <source>
        <dbReference type="EMBL" id="KAG6784526.1"/>
    </source>
</evidence>
<dbReference type="EMBL" id="JAAWWB010000004">
    <property type="protein sequence ID" value="KAG6784526.1"/>
    <property type="molecule type" value="Genomic_DNA"/>
</dbReference>
<sequence length="196" mass="21284">MGSEEGSTHWRVFEGVRNVASSNPETLMSEIETAINELEYSRATALLDSPSPTSTHIVKTNMSSDSGANPQYDAKMADGTYMAGCAALAAGKLDEALQYLNVSLSKCPPDKTSAVVKLQSLISLTSQQLHLTLSFFVCFTPLFVNSTALLSTLSMRCPYWREYDRTSVQNPVYVANLGLARLSAMHLSLSTKNSDS</sequence>
<organism evidence="1 2">
    <name type="scientific">Populus tomentosa</name>
    <name type="common">Chinese white poplar</name>
    <dbReference type="NCBI Taxonomy" id="118781"/>
    <lineage>
        <taxon>Eukaryota</taxon>
        <taxon>Viridiplantae</taxon>
        <taxon>Streptophyta</taxon>
        <taxon>Embryophyta</taxon>
        <taxon>Tracheophyta</taxon>
        <taxon>Spermatophyta</taxon>
        <taxon>Magnoliopsida</taxon>
        <taxon>eudicotyledons</taxon>
        <taxon>Gunneridae</taxon>
        <taxon>Pentapetalae</taxon>
        <taxon>rosids</taxon>
        <taxon>fabids</taxon>
        <taxon>Malpighiales</taxon>
        <taxon>Salicaceae</taxon>
        <taxon>Saliceae</taxon>
        <taxon>Populus</taxon>
    </lineage>
</organism>
<proteinExistence type="predicted"/>
<dbReference type="OrthoDB" id="1910345at2759"/>